<evidence type="ECO:0000256" key="8">
    <source>
        <dbReference type="ARBA" id="ARBA00023136"/>
    </source>
</evidence>
<name>A0ABW2SCP0_9BURK</name>
<keyword evidence="8 11" id="KW-0472">Membrane</keyword>
<proteinExistence type="inferred from homology"/>
<dbReference type="InterPro" id="IPR045584">
    <property type="entry name" value="Pilin-like"/>
</dbReference>
<protein>
    <recommendedName>
        <fullName evidence="2">Type II secretion system protein H</fullName>
    </recommendedName>
    <alternativeName>
        <fullName evidence="10">General secretion pathway protein H</fullName>
    </alternativeName>
</protein>
<gene>
    <name evidence="13" type="ORF">ACFQU0_12575</name>
</gene>
<organism evidence="13 14">
    <name type="scientific">Hydrogenophaga defluvii</name>
    <dbReference type="NCBI Taxonomy" id="249410"/>
    <lineage>
        <taxon>Bacteria</taxon>
        <taxon>Pseudomonadati</taxon>
        <taxon>Pseudomonadota</taxon>
        <taxon>Betaproteobacteria</taxon>
        <taxon>Burkholderiales</taxon>
        <taxon>Comamonadaceae</taxon>
        <taxon>Hydrogenophaga</taxon>
    </lineage>
</organism>
<evidence type="ECO:0000256" key="6">
    <source>
        <dbReference type="ARBA" id="ARBA00022692"/>
    </source>
</evidence>
<evidence type="ECO:0000259" key="12">
    <source>
        <dbReference type="Pfam" id="PF12019"/>
    </source>
</evidence>
<accession>A0ABW2SCP0</accession>
<evidence type="ECO:0000313" key="14">
    <source>
        <dbReference type="Proteomes" id="UP001596457"/>
    </source>
</evidence>
<dbReference type="InterPro" id="IPR012902">
    <property type="entry name" value="N_methyl_site"/>
</dbReference>
<keyword evidence="6 11" id="KW-0812">Transmembrane</keyword>
<keyword evidence="7 11" id="KW-1133">Transmembrane helix</keyword>
<evidence type="ECO:0000313" key="13">
    <source>
        <dbReference type="EMBL" id="MFC7461260.1"/>
    </source>
</evidence>
<dbReference type="SUPFAM" id="SSF54523">
    <property type="entry name" value="Pili subunits"/>
    <property type="match status" value="1"/>
</dbReference>
<evidence type="ECO:0000256" key="9">
    <source>
        <dbReference type="ARBA" id="ARBA00025772"/>
    </source>
</evidence>
<keyword evidence="4" id="KW-0488">Methylation</keyword>
<comment type="subcellular location">
    <subcellularLocation>
        <location evidence="1">Cell inner membrane</location>
        <topology evidence="1">Single-pass membrane protein</topology>
    </subcellularLocation>
</comment>
<feature type="domain" description="General secretion pathway GspH" evidence="12">
    <location>
        <begin position="110"/>
        <end position="240"/>
    </location>
</feature>
<dbReference type="InterPro" id="IPR022346">
    <property type="entry name" value="T2SS_GspH"/>
</dbReference>
<dbReference type="RefSeq" id="WP_382201275.1">
    <property type="nucleotide sequence ID" value="NZ_JBHTBZ010000034.1"/>
</dbReference>
<evidence type="ECO:0000256" key="5">
    <source>
        <dbReference type="ARBA" id="ARBA00022519"/>
    </source>
</evidence>
<keyword evidence="14" id="KW-1185">Reference proteome</keyword>
<evidence type="ECO:0000256" key="10">
    <source>
        <dbReference type="ARBA" id="ARBA00030775"/>
    </source>
</evidence>
<dbReference type="Pfam" id="PF12019">
    <property type="entry name" value="GspH"/>
    <property type="match status" value="1"/>
</dbReference>
<dbReference type="EMBL" id="JBHTBZ010000034">
    <property type="protein sequence ID" value="MFC7461260.1"/>
    <property type="molecule type" value="Genomic_DNA"/>
</dbReference>
<comment type="caution">
    <text evidence="13">The sequence shown here is derived from an EMBL/GenBank/DDBJ whole genome shotgun (WGS) entry which is preliminary data.</text>
</comment>
<keyword evidence="5" id="KW-0997">Cell inner membrane</keyword>
<evidence type="ECO:0000256" key="3">
    <source>
        <dbReference type="ARBA" id="ARBA00022475"/>
    </source>
</evidence>
<comment type="similarity">
    <text evidence="9">Belongs to the GSP H family.</text>
</comment>
<dbReference type="Pfam" id="PF07963">
    <property type="entry name" value="N_methyl"/>
    <property type="match status" value="1"/>
</dbReference>
<dbReference type="NCBIfam" id="TIGR02532">
    <property type="entry name" value="IV_pilin_GFxxxE"/>
    <property type="match status" value="1"/>
</dbReference>
<dbReference type="Gene3D" id="3.30.700.10">
    <property type="entry name" value="Glycoprotein, Type 4 Pilin"/>
    <property type="match status" value="1"/>
</dbReference>
<evidence type="ECO:0000256" key="7">
    <source>
        <dbReference type="ARBA" id="ARBA00022989"/>
    </source>
</evidence>
<keyword evidence="3" id="KW-1003">Cell membrane</keyword>
<evidence type="ECO:0000256" key="2">
    <source>
        <dbReference type="ARBA" id="ARBA00021549"/>
    </source>
</evidence>
<feature type="transmembrane region" description="Helical" evidence="11">
    <location>
        <begin position="69"/>
        <end position="92"/>
    </location>
</feature>
<evidence type="ECO:0000256" key="1">
    <source>
        <dbReference type="ARBA" id="ARBA00004377"/>
    </source>
</evidence>
<evidence type="ECO:0000256" key="11">
    <source>
        <dbReference type="SAM" id="Phobius"/>
    </source>
</evidence>
<dbReference type="Proteomes" id="UP001596457">
    <property type="component" value="Unassembled WGS sequence"/>
</dbReference>
<evidence type="ECO:0000256" key="4">
    <source>
        <dbReference type="ARBA" id="ARBA00022481"/>
    </source>
</evidence>
<reference evidence="14" key="1">
    <citation type="journal article" date="2019" name="Int. J. Syst. Evol. Microbiol.">
        <title>The Global Catalogue of Microorganisms (GCM) 10K type strain sequencing project: providing services to taxonomists for standard genome sequencing and annotation.</title>
        <authorList>
            <consortium name="The Broad Institute Genomics Platform"/>
            <consortium name="The Broad Institute Genome Sequencing Center for Infectious Disease"/>
            <person name="Wu L."/>
            <person name="Ma J."/>
        </authorList>
    </citation>
    <scope>NUCLEOTIDE SEQUENCE [LARGE SCALE GENOMIC DNA]</scope>
    <source>
        <strain evidence="14">CCUG 53903</strain>
    </source>
</reference>
<sequence>MGVHQCHKQLNFSRTKLPVSWPNRCGVRLGLAVVLFHRGSILAVTSPIGFALPAHVAGRQACLWRQRRVAGFTMIELMIALAILATLLILAAPSFRDTIDRRRVTNAGVELKDQLQQARSLSVLLNRPVALEFRFADANNWCFGITDRAGCDCSNAALGVADAGSCSFAKPDDLNDRVMAVTSSASYPGVRLLESDATNTTERIVFEPTRGVRDDLLTPTVSYNLTSTQTTRNVRVSVNVIGRTTLCSTSGAMIGGVNAC</sequence>